<gene>
    <name evidence="7" type="ORF">IG616_04955</name>
</gene>
<dbReference type="PANTHER" id="PTHR13370:SF3">
    <property type="entry name" value="TRNA (GUANINE(10)-N2)-METHYLTRANSFERASE HOMOLOG"/>
    <property type="match status" value="1"/>
</dbReference>
<reference evidence="8" key="1">
    <citation type="submission" date="2020-09" db="EMBL/GenBank/DDBJ databases">
        <title>The genome sequence of strain Labrenzia suaedae 4C16A.</title>
        <authorList>
            <person name="Liu Y."/>
        </authorList>
    </citation>
    <scope>NUCLEOTIDE SEQUENCE [LARGE SCALE GENOMIC DNA]</scope>
    <source>
        <strain evidence="8">4C16A</strain>
    </source>
</reference>
<comment type="catalytic activity">
    <reaction evidence="4">
        <text>a 2'-deoxyadenosine in DNA + S-adenosyl-L-methionine = an N(6)-methyl-2'-deoxyadenosine in DNA + S-adenosyl-L-homocysteine + H(+)</text>
        <dbReference type="Rhea" id="RHEA:15197"/>
        <dbReference type="Rhea" id="RHEA-COMP:12418"/>
        <dbReference type="Rhea" id="RHEA-COMP:12419"/>
        <dbReference type="ChEBI" id="CHEBI:15378"/>
        <dbReference type="ChEBI" id="CHEBI:57856"/>
        <dbReference type="ChEBI" id="CHEBI:59789"/>
        <dbReference type="ChEBI" id="CHEBI:90615"/>
        <dbReference type="ChEBI" id="CHEBI:90616"/>
        <dbReference type="EC" id="2.1.1.72"/>
    </reaction>
</comment>
<dbReference type="Pfam" id="PF01555">
    <property type="entry name" value="N6_N4_Mtase"/>
    <property type="match status" value="1"/>
</dbReference>
<comment type="similarity">
    <text evidence="1 5">Belongs to the N(4)/N(6)-methyltransferase family.</text>
</comment>
<dbReference type="InterPro" id="IPR002941">
    <property type="entry name" value="DNA_methylase_N4/N6"/>
</dbReference>
<protein>
    <recommendedName>
        <fullName evidence="5">Methyltransferase</fullName>
        <ecNumber evidence="5">2.1.1.-</ecNumber>
    </recommendedName>
</protein>
<evidence type="ECO:0000259" key="6">
    <source>
        <dbReference type="Pfam" id="PF01555"/>
    </source>
</evidence>
<evidence type="ECO:0000256" key="2">
    <source>
        <dbReference type="ARBA" id="ARBA00022603"/>
    </source>
</evidence>
<dbReference type="Proteomes" id="UP000632063">
    <property type="component" value="Unassembled WGS sequence"/>
</dbReference>
<dbReference type="SUPFAM" id="SSF53335">
    <property type="entry name" value="S-adenosyl-L-methionine-dependent methyltransferases"/>
    <property type="match status" value="1"/>
</dbReference>
<dbReference type="PROSITE" id="PS00092">
    <property type="entry name" value="N6_MTASE"/>
    <property type="match status" value="1"/>
</dbReference>
<evidence type="ECO:0000256" key="5">
    <source>
        <dbReference type="RuleBase" id="RU362026"/>
    </source>
</evidence>
<name>A0ABR9CJF1_9HYPH</name>
<comment type="caution">
    <text evidence="7">The sequence shown here is derived from an EMBL/GenBank/DDBJ whole genome shotgun (WGS) entry which is preliminary data.</text>
</comment>
<dbReference type="RefSeq" id="WP_192147025.1">
    <property type="nucleotide sequence ID" value="NZ_JACYXI010000002.1"/>
</dbReference>
<keyword evidence="3" id="KW-0808">Transferase</keyword>
<feature type="domain" description="DNA methylase N-4/N-6" evidence="6">
    <location>
        <begin position="23"/>
        <end position="227"/>
    </location>
</feature>
<sequence length="235" mass="26029">MNWQLFQQDALTWLNDQSDEQFDALITDPPYSSGGLHSGTRTAGSANSKYINDPTLYPEFSGENRDQHSYLLWSVLWLTAAFRTLRQGAPVMVFIDWRQLSVMITAIQAAGFTYRGCVPWDKTEACRPMKGRFRQQAEFILWGSKGEWHDKDGPTRPGVYRFAVNAGGPKLHTTGKPLPLMDALVQVCPAGTILDPFAGSGTTGVAALRAGRRFVGCEREAAYYDIASARMAKVA</sequence>
<dbReference type="InterPro" id="IPR029063">
    <property type="entry name" value="SAM-dependent_MTases_sf"/>
</dbReference>
<evidence type="ECO:0000313" key="7">
    <source>
        <dbReference type="EMBL" id="MBD8890883.1"/>
    </source>
</evidence>
<dbReference type="PRINTS" id="PR00508">
    <property type="entry name" value="S21N4MTFRASE"/>
</dbReference>
<evidence type="ECO:0000256" key="4">
    <source>
        <dbReference type="ARBA" id="ARBA00047942"/>
    </source>
</evidence>
<dbReference type="Gene3D" id="3.40.50.150">
    <property type="entry name" value="Vaccinia Virus protein VP39"/>
    <property type="match status" value="1"/>
</dbReference>
<dbReference type="EMBL" id="JACYXI010000002">
    <property type="protein sequence ID" value="MBD8890883.1"/>
    <property type="molecule type" value="Genomic_DNA"/>
</dbReference>
<dbReference type="InterPro" id="IPR001091">
    <property type="entry name" value="RM_Methyltransferase"/>
</dbReference>
<reference evidence="7 8" key="2">
    <citation type="journal article" date="2021" name="Int. J. Syst. Evol. Microbiol.">
        <title>Roseibium litorale sp. nov., isolated from a tidal flat sediment and proposal for the reclassification of Labrenzia polysiphoniae as Roseibium polysiphoniae comb. nov.</title>
        <authorList>
            <person name="Liu Y."/>
            <person name="Pei T."/>
            <person name="Du J."/>
            <person name="Chao M."/>
            <person name="Deng M.R."/>
            <person name="Zhu H."/>
        </authorList>
    </citation>
    <scope>NUCLEOTIDE SEQUENCE [LARGE SCALE GENOMIC DNA]</scope>
    <source>
        <strain evidence="7 8">4C16A</strain>
    </source>
</reference>
<evidence type="ECO:0000313" key="8">
    <source>
        <dbReference type="Proteomes" id="UP000632063"/>
    </source>
</evidence>
<keyword evidence="8" id="KW-1185">Reference proteome</keyword>
<evidence type="ECO:0000256" key="3">
    <source>
        <dbReference type="ARBA" id="ARBA00022679"/>
    </source>
</evidence>
<organism evidence="7 8">
    <name type="scientific">Roseibium litorale</name>
    <dbReference type="NCBI Taxonomy" id="2803841"/>
    <lineage>
        <taxon>Bacteria</taxon>
        <taxon>Pseudomonadati</taxon>
        <taxon>Pseudomonadota</taxon>
        <taxon>Alphaproteobacteria</taxon>
        <taxon>Hyphomicrobiales</taxon>
        <taxon>Stappiaceae</taxon>
        <taxon>Roseibium</taxon>
    </lineage>
</organism>
<accession>A0ABR9CJF1</accession>
<dbReference type="InterPro" id="IPR002052">
    <property type="entry name" value="DNA_methylase_N6_adenine_CS"/>
</dbReference>
<dbReference type="EC" id="2.1.1.-" evidence="5"/>
<keyword evidence="2" id="KW-0489">Methyltransferase</keyword>
<proteinExistence type="inferred from homology"/>
<evidence type="ECO:0000256" key="1">
    <source>
        <dbReference type="ARBA" id="ARBA00006594"/>
    </source>
</evidence>
<dbReference type="PANTHER" id="PTHR13370">
    <property type="entry name" value="RNA METHYLASE-RELATED"/>
    <property type="match status" value="1"/>
</dbReference>